<dbReference type="Proteomes" id="UP000310689">
    <property type="component" value="Unassembled WGS sequence"/>
</dbReference>
<dbReference type="OrthoDB" id="10487106at2759"/>
<evidence type="ECO:0000313" key="5">
    <source>
        <dbReference type="Proteomes" id="UP000310689"/>
    </source>
</evidence>
<dbReference type="EMBL" id="SPOI01000054">
    <property type="protein sequence ID" value="TIB38640.1"/>
    <property type="molecule type" value="Genomic_DNA"/>
</dbReference>
<feature type="transmembrane region" description="Helical" evidence="1">
    <location>
        <begin position="164"/>
        <end position="186"/>
    </location>
</feature>
<dbReference type="Proteomes" id="UP000306954">
    <property type="component" value="Unassembled WGS sequence"/>
</dbReference>
<dbReference type="AlphaFoldDB" id="A0A4T0J747"/>
<feature type="transmembrane region" description="Helical" evidence="1">
    <location>
        <begin position="82"/>
        <end position="104"/>
    </location>
</feature>
<keyword evidence="1" id="KW-0472">Membrane</keyword>
<organism evidence="3 5">
    <name type="scientific">Wallemia ichthyophaga</name>
    <dbReference type="NCBI Taxonomy" id="245174"/>
    <lineage>
        <taxon>Eukaryota</taxon>
        <taxon>Fungi</taxon>
        <taxon>Dikarya</taxon>
        <taxon>Basidiomycota</taxon>
        <taxon>Wallemiomycotina</taxon>
        <taxon>Wallemiomycetes</taxon>
        <taxon>Wallemiales</taxon>
        <taxon>Wallemiaceae</taxon>
        <taxon>Wallemia</taxon>
    </lineage>
</organism>
<reference evidence="4 5" key="1">
    <citation type="submission" date="2019-03" db="EMBL/GenBank/DDBJ databases">
        <title>Sequencing 23 genomes of Wallemia ichthyophaga.</title>
        <authorList>
            <person name="Gostincar C."/>
        </authorList>
    </citation>
    <scope>NUCLEOTIDE SEQUENCE [LARGE SCALE GENOMIC DNA]</scope>
    <source>
        <strain evidence="3 5">EXF-6200</strain>
        <strain evidence="2 4">EXF-8621</strain>
    </source>
</reference>
<proteinExistence type="predicted"/>
<evidence type="ECO:0000313" key="4">
    <source>
        <dbReference type="Proteomes" id="UP000306954"/>
    </source>
</evidence>
<accession>A0A4T0J747</accession>
<keyword evidence="1" id="KW-0812">Transmembrane</keyword>
<gene>
    <name evidence="3" type="ORF">E3P86_01521</name>
    <name evidence="2" type="ORF">E3P90_03558</name>
</gene>
<name>A0A4T0J747_WALIC</name>
<feature type="transmembrane region" description="Helical" evidence="1">
    <location>
        <begin position="116"/>
        <end position="137"/>
    </location>
</feature>
<evidence type="ECO:0000313" key="2">
    <source>
        <dbReference type="EMBL" id="TIB08750.1"/>
    </source>
</evidence>
<protein>
    <submittedName>
        <fullName evidence="3">Uncharacterized protein</fullName>
    </submittedName>
</protein>
<dbReference type="EMBL" id="SPOF01000052">
    <property type="protein sequence ID" value="TIB08750.1"/>
    <property type="molecule type" value="Genomic_DNA"/>
</dbReference>
<comment type="caution">
    <text evidence="3">The sequence shown here is derived from an EMBL/GenBank/DDBJ whole genome shotgun (WGS) entry which is preliminary data.</text>
</comment>
<keyword evidence="1" id="KW-1133">Transmembrane helix</keyword>
<evidence type="ECO:0000313" key="3">
    <source>
        <dbReference type="EMBL" id="TIB38640.1"/>
    </source>
</evidence>
<feature type="transmembrane region" description="Helical" evidence="1">
    <location>
        <begin position="21"/>
        <end position="39"/>
    </location>
</feature>
<sequence>MLKRKSSSGFFGMVSVRNCTLIYTTTTFLCYAASAYAAFNLLTISCPHCTTSPSNTHNTSTSILDSADAQARLGARLLFVSIWYAFTMLVASSFGFCGVVNESIRTLKLFRMMSSIDVILSFLLTFLLGPIGLTLSIKDFVCDAPTKIESNHCWDVWRSSVYRFIGLTLFIIVFKVYLLGCTHVYIRQCQLRQRKLRPRPSIVLVPPPQSSTTQQVAGFVVPSPTQKHKRSHSIKQGGFQQDGGPIALAIRPGEGLLPNHSFTDQYELLT</sequence>
<dbReference type="OMA" id="YLLGCTH"/>
<evidence type="ECO:0000256" key="1">
    <source>
        <dbReference type="SAM" id="Phobius"/>
    </source>
</evidence>